<dbReference type="Pfam" id="PF12662">
    <property type="entry name" value="cEGF"/>
    <property type="match status" value="1"/>
</dbReference>
<keyword evidence="2" id="KW-0677">Repeat</keyword>
<dbReference type="SUPFAM" id="SSF57196">
    <property type="entry name" value="EGF/Laminin"/>
    <property type="match status" value="1"/>
</dbReference>
<gene>
    <name evidence="7" type="ORF">LAMO00422_LOCUS13323</name>
</gene>
<dbReference type="PANTHER" id="PTHR20920:SF5">
    <property type="entry name" value="SMB DOMAIN-CONTAINING PROTEIN"/>
    <property type="match status" value="1"/>
</dbReference>
<dbReference type="InterPro" id="IPR018097">
    <property type="entry name" value="EGF_Ca-bd_CS"/>
</dbReference>
<dbReference type="PANTHER" id="PTHR20920">
    <property type="entry name" value="RPE-SPONDIN"/>
    <property type="match status" value="1"/>
</dbReference>
<dbReference type="InterPro" id="IPR001881">
    <property type="entry name" value="EGF-like_Ca-bd_dom"/>
</dbReference>
<keyword evidence="1" id="KW-0245">EGF-like domain</keyword>
<dbReference type="Gene3D" id="2.10.25.10">
    <property type="entry name" value="Laminin"/>
    <property type="match status" value="2"/>
</dbReference>
<dbReference type="PROSITE" id="PS01187">
    <property type="entry name" value="EGF_CA"/>
    <property type="match status" value="1"/>
</dbReference>
<sequence length="428" mass="46063">MKAVTPFLLFLGLSLRARAECQDDLNTAVTGTCPPGMKLNLDGVTCTDIDECKEKTDGCSDVCNNFCGGYACSCFEGRLMSEDQHTCHDPPKDCVGSWSDFSKCSTTCGCGLKRKEFIVTQPAFRGGKECEFEHLSVEVEPCTNKPCPKEYETTEWEYEPCSAECEGSHKRTREIVQVANYWGARKPVLEEVVPCGPVHCPINCIVSEWKKTACNATCGEGFVRHYRDVLQAPMHNGTGCGEIERLEPCMMETCPVNLKLRANTSCVGTGLNGTLIEGLGGPVAGNRESCRQVDTSESVTNSLASCAFECDEIEECAAFNWHEETGICCFSSEVIAYDLEDGVDCFEALSPDAALKGEEEDSDGSSLQFWSIVAALIVVGAAAAAPSFLDKQGGISAPPTMEGASGSMAPPEGPEADPMTSTPMPARR</sequence>
<evidence type="ECO:0000256" key="3">
    <source>
        <dbReference type="ARBA" id="ARBA00023157"/>
    </source>
</evidence>
<accession>A0A7S0DH05</accession>
<protein>
    <recommendedName>
        <fullName evidence="6">EGF-like calcium-binding domain-containing protein</fullName>
    </recommendedName>
</protein>
<dbReference type="Pfam" id="PF00090">
    <property type="entry name" value="TSP_1"/>
    <property type="match status" value="2"/>
</dbReference>
<dbReference type="InterPro" id="IPR026823">
    <property type="entry name" value="cEGF"/>
</dbReference>
<organism evidence="7">
    <name type="scientific">Amorphochlora amoebiformis</name>
    <dbReference type="NCBI Taxonomy" id="1561963"/>
    <lineage>
        <taxon>Eukaryota</taxon>
        <taxon>Sar</taxon>
        <taxon>Rhizaria</taxon>
        <taxon>Cercozoa</taxon>
        <taxon>Chlorarachniophyceae</taxon>
        <taxon>Amorphochlora</taxon>
    </lineage>
</organism>
<dbReference type="Gene3D" id="2.20.100.10">
    <property type="entry name" value="Thrombospondin type-1 (TSP1) repeat"/>
    <property type="match status" value="2"/>
</dbReference>
<dbReference type="EMBL" id="HBEM01019485">
    <property type="protein sequence ID" value="CAD8454382.1"/>
    <property type="molecule type" value="Transcribed_RNA"/>
</dbReference>
<dbReference type="PROSITE" id="PS50092">
    <property type="entry name" value="TSP1"/>
    <property type="match status" value="2"/>
</dbReference>
<dbReference type="SMART" id="SM00179">
    <property type="entry name" value="EGF_CA"/>
    <property type="match status" value="1"/>
</dbReference>
<dbReference type="AlphaFoldDB" id="A0A7S0DH05"/>
<feature type="chain" id="PRO_5030633357" description="EGF-like calcium-binding domain-containing protein" evidence="5">
    <location>
        <begin position="20"/>
        <end position="428"/>
    </location>
</feature>
<evidence type="ECO:0000259" key="6">
    <source>
        <dbReference type="SMART" id="SM00179"/>
    </source>
</evidence>
<evidence type="ECO:0000313" key="7">
    <source>
        <dbReference type="EMBL" id="CAD8454382.1"/>
    </source>
</evidence>
<dbReference type="SMART" id="SM00209">
    <property type="entry name" value="TSP1"/>
    <property type="match status" value="3"/>
</dbReference>
<dbReference type="GO" id="GO:0005509">
    <property type="term" value="F:calcium ion binding"/>
    <property type="evidence" value="ECO:0007669"/>
    <property type="project" value="InterPro"/>
</dbReference>
<evidence type="ECO:0000256" key="2">
    <source>
        <dbReference type="ARBA" id="ARBA00022737"/>
    </source>
</evidence>
<evidence type="ECO:0000256" key="1">
    <source>
        <dbReference type="ARBA" id="ARBA00022536"/>
    </source>
</evidence>
<evidence type="ECO:0000256" key="4">
    <source>
        <dbReference type="SAM" id="MobiDB-lite"/>
    </source>
</evidence>
<feature type="compositionally biased region" description="Polar residues" evidence="4">
    <location>
        <begin position="419"/>
        <end position="428"/>
    </location>
</feature>
<evidence type="ECO:0000256" key="5">
    <source>
        <dbReference type="SAM" id="SignalP"/>
    </source>
</evidence>
<feature type="signal peptide" evidence="5">
    <location>
        <begin position="1"/>
        <end position="19"/>
    </location>
</feature>
<feature type="domain" description="EGF-like calcium-binding" evidence="6">
    <location>
        <begin position="48"/>
        <end position="88"/>
    </location>
</feature>
<reference evidence="7" key="1">
    <citation type="submission" date="2021-01" db="EMBL/GenBank/DDBJ databases">
        <authorList>
            <person name="Corre E."/>
            <person name="Pelletier E."/>
            <person name="Niang G."/>
            <person name="Scheremetjew M."/>
            <person name="Finn R."/>
            <person name="Kale V."/>
            <person name="Holt S."/>
            <person name="Cochrane G."/>
            <person name="Meng A."/>
            <person name="Brown T."/>
            <person name="Cohen L."/>
        </authorList>
    </citation>
    <scope>NUCLEOTIDE SEQUENCE</scope>
    <source>
        <strain evidence="7">CCMP2058</strain>
    </source>
</reference>
<feature type="region of interest" description="Disordered" evidence="4">
    <location>
        <begin position="394"/>
        <end position="428"/>
    </location>
</feature>
<keyword evidence="3" id="KW-1015">Disulfide bond</keyword>
<dbReference type="SUPFAM" id="SSF82895">
    <property type="entry name" value="TSP-1 type 1 repeat"/>
    <property type="match status" value="1"/>
</dbReference>
<dbReference type="InterPro" id="IPR000884">
    <property type="entry name" value="TSP1_rpt"/>
</dbReference>
<dbReference type="InterPro" id="IPR039942">
    <property type="entry name" value="SBSPO"/>
</dbReference>
<name>A0A7S0DH05_9EUKA</name>
<proteinExistence type="predicted"/>
<keyword evidence="5" id="KW-0732">Signal</keyword>
<dbReference type="InterPro" id="IPR036383">
    <property type="entry name" value="TSP1_rpt_sf"/>
</dbReference>